<protein>
    <submittedName>
        <fullName evidence="7">L-iditol 2-dehydrogenase/L-idonate 5-dehydrogenase</fullName>
        <ecNumber evidence="7">1.1.1.14</ecNumber>
        <ecNumber evidence="7">1.1.1.264</ecNumber>
    </submittedName>
</protein>
<accession>A0A7W4YJ25</accession>
<dbReference type="RefSeq" id="WP_338092009.1">
    <property type="nucleotide sequence ID" value="NZ_JACHVP010000001.1"/>
</dbReference>
<comment type="caution">
    <text evidence="7">The sequence shown here is derived from an EMBL/GenBank/DDBJ whole genome shotgun (WGS) entry which is preliminary data.</text>
</comment>
<dbReference type="AlphaFoldDB" id="A0A7W4YJ25"/>
<dbReference type="InterPro" id="IPR013154">
    <property type="entry name" value="ADH-like_N"/>
</dbReference>
<evidence type="ECO:0000256" key="1">
    <source>
        <dbReference type="ARBA" id="ARBA00001947"/>
    </source>
</evidence>
<dbReference type="InterPro" id="IPR011032">
    <property type="entry name" value="GroES-like_sf"/>
</dbReference>
<keyword evidence="5 7" id="KW-0560">Oxidoreductase</keyword>
<gene>
    <name evidence="7" type="ORF">FHX33_001774</name>
</gene>
<evidence type="ECO:0000259" key="6">
    <source>
        <dbReference type="SMART" id="SM00829"/>
    </source>
</evidence>
<dbReference type="Pfam" id="PF08240">
    <property type="entry name" value="ADH_N"/>
    <property type="match status" value="1"/>
</dbReference>
<keyword evidence="3" id="KW-0479">Metal-binding</keyword>
<dbReference type="EC" id="1.1.1.14" evidence="7"/>
<evidence type="ECO:0000256" key="3">
    <source>
        <dbReference type="ARBA" id="ARBA00022723"/>
    </source>
</evidence>
<keyword evidence="4" id="KW-0862">Zinc</keyword>
<dbReference type="GO" id="GO:0046872">
    <property type="term" value="F:metal ion binding"/>
    <property type="evidence" value="ECO:0007669"/>
    <property type="project" value="UniProtKB-KW"/>
</dbReference>
<dbReference type="InterPro" id="IPR020843">
    <property type="entry name" value="ER"/>
</dbReference>
<dbReference type="InterPro" id="IPR036291">
    <property type="entry name" value="NAD(P)-bd_dom_sf"/>
</dbReference>
<name>A0A7W4YJ25_LEIAQ</name>
<evidence type="ECO:0000313" key="8">
    <source>
        <dbReference type="Proteomes" id="UP000538196"/>
    </source>
</evidence>
<dbReference type="EMBL" id="JACHVP010000001">
    <property type="protein sequence ID" value="MBB2967042.1"/>
    <property type="molecule type" value="Genomic_DNA"/>
</dbReference>
<sequence length="366" mass="36870">MTVETTSTTSTTRTTRAVVAHAAGDLRVEDLPLADPAPDEAVIAIAYGGVCGSDLHYWTHGAAGESILRAPMVLGHEVVGVVEAAAADGSGPAAGTPVAVHPATPLPGDGSRYPEDRPNLAPGATYLGSAARVPHTAGAFADRVVLPTRMLRALPHGLPLRTAALAEPAAVAWHAVHRAGEVRGKRVLVVGSGPIGALAVTVLRRAGAAEIVATDLHERPRSIAAAAGATRTIDARDAEAVAAVDADIVIESSGTAPGLAAAIGGATRGGRVVLVGLLPPGDQPVPVARAIARELELVGSFRFADEIDEVIAALADGSLDVSAIVTHEFAAEEALRAFEVALDASASGKVLLRFGAGSGDGDGDAR</sequence>
<dbReference type="SMART" id="SM00829">
    <property type="entry name" value="PKS_ER"/>
    <property type="match status" value="1"/>
</dbReference>
<evidence type="ECO:0000256" key="5">
    <source>
        <dbReference type="ARBA" id="ARBA00023002"/>
    </source>
</evidence>
<evidence type="ECO:0000256" key="2">
    <source>
        <dbReference type="ARBA" id="ARBA00008072"/>
    </source>
</evidence>
<comment type="similarity">
    <text evidence="2">Belongs to the zinc-containing alcohol dehydrogenase family.</text>
</comment>
<dbReference type="GO" id="GO:0050572">
    <property type="term" value="F:L-idonate 5-dehydrogenase [NAD(P)+] activity"/>
    <property type="evidence" value="ECO:0007669"/>
    <property type="project" value="UniProtKB-EC"/>
</dbReference>
<dbReference type="Gene3D" id="3.90.180.10">
    <property type="entry name" value="Medium-chain alcohol dehydrogenases, catalytic domain"/>
    <property type="match status" value="1"/>
</dbReference>
<dbReference type="PANTHER" id="PTHR43161:SF9">
    <property type="entry name" value="SORBITOL DEHYDROGENASE"/>
    <property type="match status" value="1"/>
</dbReference>
<dbReference type="Proteomes" id="UP000538196">
    <property type="component" value="Unassembled WGS sequence"/>
</dbReference>
<organism evidence="7 8">
    <name type="scientific">Leifsonia aquatica</name>
    <name type="common">Corynebacterium aquaticum</name>
    <dbReference type="NCBI Taxonomy" id="144185"/>
    <lineage>
        <taxon>Bacteria</taxon>
        <taxon>Bacillati</taxon>
        <taxon>Actinomycetota</taxon>
        <taxon>Actinomycetes</taxon>
        <taxon>Micrococcales</taxon>
        <taxon>Microbacteriaceae</taxon>
        <taxon>Leifsonia</taxon>
    </lineage>
</organism>
<comment type="cofactor">
    <cofactor evidence="1">
        <name>Zn(2+)</name>
        <dbReference type="ChEBI" id="CHEBI:29105"/>
    </cofactor>
</comment>
<dbReference type="GO" id="GO:0003939">
    <property type="term" value="F:L-iditol 2-dehydrogenase (NAD+) activity"/>
    <property type="evidence" value="ECO:0007669"/>
    <property type="project" value="UniProtKB-EC"/>
</dbReference>
<evidence type="ECO:0000256" key="4">
    <source>
        <dbReference type="ARBA" id="ARBA00022833"/>
    </source>
</evidence>
<dbReference type="SUPFAM" id="SSF51735">
    <property type="entry name" value="NAD(P)-binding Rossmann-fold domains"/>
    <property type="match status" value="1"/>
</dbReference>
<proteinExistence type="inferred from homology"/>
<evidence type="ECO:0000313" key="7">
    <source>
        <dbReference type="EMBL" id="MBB2967042.1"/>
    </source>
</evidence>
<dbReference type="Pfam" id="PF00107">
    <property type="entry name" value="ADH_zinc_N"/>
    <property type="match status" value="1"/>
</dbReference>
<feature type="domain" description="Enoyl reductase (ER)" evidence="6">
    <location>
        <begin position="24"/>
        <end position="352"/>
    </location>
</feature>
<dbReference type="PANTHER" id="PTHR43161">
    <property type="entry name" value="SORBITOL DEHYDROGENASE"/>
    <property type="match status" value="1"/>
</dbReference>
<dbReference type="Gene3D" id="3.40.50.720">
    <property type="entry name" value="NAD(P)-binding Rossmann-like Domain"/>
    <property type="match status" value="1"/>
</dbReference>
<dbReference type="InterPro" id="IPR013149">
    <property type="entry name" value="ADH-like_C"/>
</dbReference>
<keyword evidence="8" id="KW-1185">Reference proteome</keyword>
<dbReference type="SUPFAM" id="SSF50129">
    <property type="entry name" value="GroES-like"/>
    <property type="match status" value="1"/>
</dbReference>
<reference evidence="7 8" key="1">
    <citation type="submission" date="2020-08" db="EMBL/GenBank/DDBJ databases">
        <title>Sequencing the genomes of 1000 actinobacteria strains.</title>
        <authorList>
            <person name="Klenk H.-P."/>
        </authorList>
    </citation>
    <scope>NUCLEOTIDE SEQUENCE [LARGE SCALE GENOMIC DNA]</scope>
    <source>
        <strain evidence="7 8">DSM 20146</strain>
    </source>
</reference>
<dbReference type="EC" id="1.1.1.264" evidence="7"/>